<name>A0AAD4MDY5_9AGAM</name>
<proteinExistence type="inferred from homology"/>
<keyword evidence="3" id="KW-0540">Nuclease</keyword>
<dbReference type="GO" id="GO:0005739">
    <property type="term" value="C:mitochondrion"/>
    <property type="evidence" value="ECO:0007669"/>
    <property type="project" value="TreeGrafter"/>
</dbReference>
<sequence length="599" mass="66724">MRSHQHTWKTTLGMNMTRTISRNSLLPTLCTSTSRPGMYATIARLRRVHPPARFRDALTRANLSQPVLLHVNKENAHSPFERYRFRGTLSVSDLVGPAWCEVQFDYGLRQGRSRALADRPKSFVSEGGKVITVEKKVAEANEKVLGRGRSVHKELEREICPEEVSVYISTEEEYWAVRCAFPLTIPVTDDLAIPLSFINMLSCLENLKELGFCREMPVFGIVQDQIIIGIIDEVLLKTTLESGVEVNSLNKRMPTSAPGTPQKSKRRREPSPSELTGFYTPSPKAKARKSASPPRLAVHELALLDTKTRRSNSLPSDVDAFSSRMQLMLYHHLLSGLLSPTFSFDAFWEKVHVNPSAQLSDTFLLQSGLAHETDGKIVLGYPACLDDLVEIWRLKLRSLGVRGISSTLEIVYRTQPKRNLALRSSRPSMLSEFAAADQEAQDIARAIATSLRDHEHDPDLERAIAESLRGVTPVIDVPTNGAEAVVETRSPSPRADLPNTLWYSESETMGRAQLETVVKEQPATVPTGESSIAGLGAPGLLAPVPSPPLPQPERSRIIGRKSFAFDEPTMNAYVQDVLQWWRGERPPRGVDVENSRRCL</sequence>
<evidence type="ECO:0000256" key="2">
    <source>
        <dbReference type="SAM" id="MobiDB-lite"/>
    </source>
</evidence>
<dbReference type="GO" id="GO:0045145">
    <property type="term" value="F:single-stranded DNA 5'-3' DNA exonuclease activity"/>
    <property type="evidence" value="ECO:0007669"/>
    <property type="project" value="InterPro"/>
</dbReference>
<dbReference type="InterPro" id="IPR019190">
    <property type="entry name" value="EXOV"/>
</dbReference>
<dbReference type="Pfam" id="PF09810">
    <property type="entry name" value="Exo5"/>
    <property type="match status" value="2"/>
</dbReference>
<gene>
    <name evidence="3" type="ORF">B0F90DRAFT_1682133</name>
</gene>
<dbReference type="GO" id="GO:0005634">
    <property type="term" value="C:nucleus"/>
    <property type="evidence" value="ECO:0007669"/>
    <property type="project" value="TreeGrafter"/>
</dbReference>
<dbReference type="EMBL" id="WTXG01000001">
    <property type="protein sequence ID" value="KAI0308358.1"/>
    <property type="molecule type" value="Genomic_DNA"/>
</dbReference>
<organism evidence="3 4">
    <name type="scientific">Multifurca ochricompacta</name>
    <dbReference type="NCBI Taxonomy" id="376703"/>
    <lineage>
        <taxon>Eukaryota</taxon>
        <taxon>Fungi</taxon>
        <taxon>Dikarya</taxon>
        <taxon>Basidiomycota</taxon>
        <taxon>Agaricomycotina</taxon>
        <taxon>Agaricomycetes</taxon>
        <taxon>Russulales</taxon>
        <taxon>Russulaceae</taxon>
        <taxon>Multifurca</taxon>
    </lineage>
</organism>
<evidence type="ECO:0000313" key="4">
    <source>
        <dbReference type="Proteomes" id="UP001203297"/>
    </source>
</evidence>
<dbReference type="PANTHER" id="PTHR14464:SF4">
    <property type="entry name" value="EXONUCLEASE V"/>
    <property type="match status" value="1"/>
</dbReference>
<comment type="similarity">
    <text evidence="1">Belongs to the EXO5 family.</text>
</comment>
<dbReference type="Proteomes" id="UP001203297">
    <property type="component" value="Unassembled WGS sequence"/>
</dbReference>
<dbReference type="PANTHER" id="PTHR14464">
    <property type="entry name" value="EXONUCLEASE V"/>
    <property type="match status" value="1"/>
</dbReference>
<dbReference type="AlphaFoldDB" id="A0AAD4MDY5"/>
<dbReference type="GO" id="GO:0036297">
    <property type="term" value="P:interstrand cross-link repair"/>
    <property type="evidence" value="ECO:0007669"/>
    <property type="project" value="TreeGrafter"/>
</dbReference>
<reference evidence="3" key="1">
    <citation type="journal article" date="2022" name="New Phytol.">
        <title>Evolutionary transition to the ectomycorrhizal habit in the genomes of a hyperdiverse lineage of mushroom-forming fungi.</title>
        <authorList>
            <person name="Looney B."/>
            <person name="Miyauchi S."/>
            <person name="Morin E."/>
            <person name="Drula E."/>
            <person name="Courty P.E."/>
            <person name="Kohler A."/>
            <person name="Kuo A."/>
            <person name="LaButti K."/>
            <person name="Pangilinan J."/>
            <person name="Lipzen A."/>
            <person name="Riley R."/>
            <person name="Andreopoulos W."/>
            <person name="He G."/>
            <person name="Johnson J."/>
            <person name="Nolan M."/>
            <person name="Tritt A."/>
            <person name="Barry K.W."/>
            <person name="Grigoriev I.V."/>
            <person name="Nagy L.G."/>
            <person name="Hibbett D."/>
            <person name="Henrissat B."/>
            <person name="Matheny P.B."/>
            <person name="Labbe J."/>
            <person name="Martin F.M."/>
        </authorList>
    </citation>
    <scope>NUCLEOTIDE SEQUENCE</scope>
    <source>
        <strain evidence="3">BPL690</strain>
    </source>
</reference>
<accession>A0AAD4MDY5</accession>
<feature type="region of interest" description="Disordered" evidence="2">
    <location>
        <begin position="249"/>
        <end position="293"/>
    </location>
</feature>
<keyword evidence="3" id="KW-0378">Hydrolase</keyword>
<comment type="caution">
    <text evidence="3">The sequence shown here is derived from an EMBL/GenBank/DDBJ whole genome shotgun (WGS) entry which is preliminary data.</text>
</comment>
<evidence type="ECO:0000313" key="3">
    <source>
        <dbReference type="EMBL" id="KAI0308358.1"/>
    </source>
</evidence>
<keyword evidence="4" id="KW-1185">Reference proteome</keyword>
<evidence type="ECO:0000256" key="1">
    <source>
        <dbReference type="ARBA" id="ARBA00009797"/>
    </source>
</evidence>
<protein>
    <submittedName>
        <fullName evidence="3">Exonuclease V</fullName>
    </submittedName>
</protein>
<keyword evidence="3" id="KW-0269">Exonuclease</keyword>